<evidence type="ECO:0000256" key="8">
    <source>
        <dbReference type="PROSITE-ProRule" id="PRU00284"/>
    </source>
</evidence>
<evidence type="ECO:0000256" key="2">
    <source>
        <dbReference type="ARBA" id="ARBA00022500"/>
    </source>
</evidence>
<evidence type="ECO:0000259" key="12">
    <source>
        <dbReference type="PROSITE" id="PS51753"/>
    </source>
</evidence>
<dbReference type="PANTHER" id="PTHR32089:SF120">
    <property type="entry name" value="METHYL-ACCEPTING CHEMOTAXIS PROTEIN TLPQ"/>
    <property type="match status" value="1"/>
</dbReference>
<gene>
    <name evidence="13" type="ORF">SAMN05216575_11386</name>
</gene>
<organism evidence="13 14">
    <name type="scientific">Ectopseudomonas alcaliphila</name>
    <dbReference type="NCBI Taxonomy" id="101564"/>
    <lineage>
        <taxon>Bacteria</taxon>
        <taxon>Pseudomonadati</taxon>
        <taxon>Pseudomonadota</taxon>
        <taxon>Gammaproteobacteria</taxon>
        <taxon>Pseudomonadales</taxon>
        <taxon>Pseudomonadaceae</taxon>
        <taxon>Ectopseudomonas</taxon>
    </lineage>
</organism>
<reference evidence="13 14" key="1">
    <citation type="submission" date="2016-10" db="EMBL/GenBank/DDBJ databases">
        <authorList>
            <person name="de Groot N.N."/>
        </authorList>
    </citation>
    <scope>NUCLEOTIDE SEQUENCE [LARGE SCALE GENOMIC DNA]</scope>
    <source>
        <strain evidence="13 14">JCM 10630</strain>
    </source>
</reference>
<dbReference type="InterPro" id="IPR004089">
    <property type="entry name" value="MCPsignal_dom"/>
</dbReference>
<dbReference type="FunFam" id="1.10.287.950:FF:000001">
    <property type="entry name" value="Methyl-accepting chemotaxis sensory transducer"/>
    <property type="match status" value="1"/>
</dbReference>
<dbReference type="GO" id="GO:0006935">
    <property type="term" value="P:chemotaxis"/>
    <property type="evidence" value="ECO:0007669"/>
    <property type="project" value="UniProtKB-KW"/>
</dbReference>
<evidence type="ECO:0000259" key="10">
    <source>
        <dbReference type="PROSITE" id="PS50111"/>
    </source>
</evidence>
<dbReference type="SUPFAM" id="SSF58104">
    <property type="entry name" value="Methyl-accepting chemotaxis protein (MCP) signaling domain"/>
    <property type="match status" value="1"/>
</dbReference>
<feature type="domain" description="HBM" evidence="12">
    <location>
        <begin position="45"/>
        <end position="294"/>
    </location>
</feature>
<name>A0A1G7PXK5_9GAMM</name>
<evidence type="ECO:0000256" key="7">
    <source>
        <dbReference type="ARBA" id="ARBA00029447"/>
    </source>
</evidence>
<feature type="domain" description="HAMP" evidence="11">
    <location>
        <begin position="321"/>
        <end position="374"/>
    </location>
</feature>
<dbReference type="Pfam" id="PF16591">
    <property type="entry name" value="HBM"/>
    <property type="match status" value="1"/>
</dbReference>
<evidence type="ECO:0000256" key="3">
    <source>
        <dbReference type="ARBA" id="ARBA00022692"/>
    </source>
</evidence>
<dbReference type="AlphaFoldDB" id="A0A1G7PXK5"/>
<dbReference type="CDD" id="cd06225">
    <property type="entry name" value="HAMP"/>
    <property type="match status" value="1"/>
</dbReference>
<dbReference type="GO" id="GO:0016020">
    <property type="term" value="C:membrane"/>
    <property type="evidence" value="ECO:0007669"/>
    <property type="project" value="UniProtKB-SubCell"/>
</dbReference>
<dbReference type="Gene3D" id="1.20.1440.210">
    <property type="match status" value="1"/>
</dbReference>
<dbReference type="InterPro" id="IPR003660">
    <property type="entry name" value="HAMP_dom"/>
</dbReference>
<evidence type="ECO:0000256" key="6">
    <source>
        <dbReference type="ARBA" id="ARBA00023224"/>
    </source>
</evidence>
<dbReference type="GO" id="GO:0007165">
    <property type="term" value="P:signal transduction"/>
    <property type="evidence" value="ECO:0007669"/>
    <property type="project" value="UniProtKB-KW"/>
</dbReference>
<evidence type="ECO:0000313" key="13">
    <source>
        <dbReference type="EMBL" id="SDF90986.1"/>
    </source>
</evidence>
<feature type="domain" description="Methyl-accepting transducer" evidence="10">
    <location>
        <begin position="379"/>
        <end position="615"/>
    </location>
</feature>
<proteinExistence type="inferred from homology"/>
<feature type="transmembrane region" description="Helical" evidence="9">
    <location>
        <begin position="302"/>
        <end position="327"/>
    </location>
</feature>
<evidence type="ECO:0000313" key="14">
    <source>
        <dbReference type="Proteomes" id="UP000182413"/>
    </source>
</evidence>
<dbReference type="PROSITE" id="PS50111">
    <property type="entry name" value="CHEMOTAXIS_TRANSDUC_2"/>
    <property type="match status" value="1"/>
</dbReference>
<evidence type="ECO:0000256" key="1">
    <source>
        <dbReference type="ARBA" id="ARBA00004141"/>
    </source>
</evidence>
<dbReference type="SMART" id="SM00304">
    <property type="entry name" value="HAMP"/>
    <property type="match status" value="1"/>
</dbReference>
<keyword evidence="5 9" id="KW-0472">Membrane</keyword>
<dbReference type="Pfam" id="PF00015">
    <property type="entry name" value="MCPsignal"/>
    <property type="match status" value="1"/>
</dbReference>
<keyword evidence="2" id="KW-0145">Chemotaxis</keyword>
<sequence>MLRQVVRLFVDCSVGKKLLLGFGLVSLLAVSAIAQGLHATAFLLEQSQEVGERGKINQLVLQMHAAQKTYALEPEPAKLAEVQRLLQALATRLDELAGEPASRIGELSSTLRNALDGYRTQLGDFVASQRQAGEAQVLMQEQAEHARLQFEAVQMDMVDQVRGALDGGVLLDGDPLSLAEQASTLQRDLLVARSLEFAYVQTGMTTAQAGWRERVDGMDTALELLQGRVDPSSAESLAAASAALQAYRQAFERYLQSRDLSRQSAAHMEQQAQALMQPVEQAVSEGQARMQARGHAVMLGQLGGALVIVVLALAASLIIRGLIVAPLRNTLQLARRIAEGDLASVTPAHARQDELGQLLGAMQSMAATLRQLVVGMGEGVASLGRTSGALADLSTQSNAIAQRQRQETEQAATAMQEMAATVQHVAQNAAQASQAASQAQQRACTGAQVTEQSGLQVQHLAERMDQCVAAMDDLQQQVGCIGSVLEVISAIAEQTNLLALNAAIEAARAGEQGRGFAVVADEVRALARRTQTSTREIGELIEGLRQRSRHSQEQIRDCRSLSEQSAVLARQAGVALQDITAAVALSEQMNQQIAASAEQQSCVADEVSGNVGQIRQDAERVAQANQQTLVASQQLAMLEQQLRLAIAGLRT</sequence>
<evidence type="ECO:0000259" key="11">
    <source>
        <dbReference type="PROSITE" id="PS50885"/>
    </source>
</evidence>
<dbReference type="CDD" id="cd11386">
    <property type="entry name" value="MCP_signal"/>
    <property type="match status" value="1"/>
</dbReference>
<comment type="similarity">
    <text evidence="7">Belongs to the methyl-accepting chemotaxis (MCP) protein family.</text>
</comment>
<dbReference type="SMART" id="SM01358">
    <property type="entry name" value="HBM"/>
    <property type="match status" value="1"/>
</dbReference>
<keyword evidence="4 9" id="KW-1133">Transmembrane helix</keyword>
<evidence type="ECO:0000256" key="9">
    <source>
        <dbReference type="SAM" id="Phobius"/>
    </source>
</evidence>
<dbReference type="InterPro" id="IPR032255">
    <property type="entry name" value="HBM"/>
</dbReference>
<dbReference type="Proteomes" id="UP000182413">
    <property type="component" value="Unassembled WGS sequence"/>
</dbReference>
<dbReference type="Pfam" id="PF00672">
    <property type="entry name" value="HAMP"/>
    <property type="match status" value="1"/>
</dbReference>
<dbReference type="PROSITE" id="PS51753">
    <property type="entry name" value="HBM"/>
    <property type="match status" value="1"/>
</dbReference>
<comment type="subcellular location">
    <subcellularLocation>
        <location evidence="1">Membrane</location>
        <topology evidence="1">Multi-pass membrane protein</topology>
    </subcellularLocation>
</comment>
<dbReference type="PANTHER" id="PTHR32089">
    <property type="entry name" value="METHYL-ACCEPTING CHEMOTAXIS PROTEIN MCPB"/>
    <property type="match status" value="1"/>
</dbReference>
<keyword evidence="3 9" id="KW-0812">Transmembrane</keyword>
<dbReference type="EMBL" id="FNAE01000013">
    <property type="protein sequence ID" value="SDF90986.1"/>
    <property type="molecule type" value="Genomic_DNA"/>
</dbReference>
<protein>
    <submittedName>
        <fullName evidence="13">Methyl-accepting chemotaxis protein</fullName>
    </submittedName>
</protein>
<keyword evidence="6 8" id="KW-0807">Transducer</keyword>
<evidence type="ECO:0000256" key="5">
    <source>
        <dbReference type="ARBA" id="ARBA00023136"/>
    </source>
</evidence>
<dbReference type="PROSITE" id="PS50885">
    <property type="entry name" value="HAMP"/>
    <property type="match status" value="1"/>
</dbReference>
<evidence type="ECO:0000256" key="4">
    <source>
        <dbReference type="ARBA" id="ARBA00022989"/>
    </source>
</evidence>
<dbReference type="SMART" id="SM00283">
    <property type="entry name" value="MA"/>
    <property type="match status" value="1"/>
</dbReference>
<accession>A0A1G7PXK5</accession>
<dbReference type="Gene3D" id="1.10.287.950">
    <property type="entry name" value="Methyl-accepting chemotaxis protein"/>
    <property type="match status" value="1"/>
</dbReference>